<dbReference type="Proteomes" id="UP000327118">
    <property type="component" value="Unassembled WGS sequence"/>
</dbReference>
<accession>A0A5N6YTG3</accession>
<protein>
    <recommendedName>
        <fullName evidence="4">Phytanoyl-CoA dioxygenase</fullName>
    </recommendedName>
</protein>
<name>A0A5N6YTG3_9EURO</name>
<organism evidence="2 3">
    <name type="scientific">Aspergillus coremiiformis</name>
    <dbReference type="NCBI Taxonomy" id="138285"/>
    <lineage>
        <taxon>Eukaryota</taxon>
        <taxon>Fungi</taxon>
        <taxon>Dikarya</taxon>
        <taxon>Ascomycota</taxon>
        <taxon>Pezizomycotina</taxon>
        <taxon>Eurotiomycetes</taxon>
        <taxon>Eurotiomycetidae</taxon>
        <taxon>Eurotiales</taxon>
        <taxon>Aspergillaceae</taxon>
        <taxon>Aspergillus</taxon>
        <taxon>Aspergillus subgen. Circumdati</taxon>
    </lineage>
</organism>
<keyword evidence="3" id="KW-1185">Reference proteome</keyword>
<dbReference type="Gene3D" id="2.60.120.620">
    <property type="entry name" value="q2cbj1_9rhob like domain"/>
    <property type="match status" value="1"/>
</dbReference>
<sequence>MAWALVTSVQVQIQWFPANVNTTAVYKAIADDGVAIIEGFLSLDQWLHNIVGFSKVFRDDVLNHELMHGICRRAFETVGDYWMGYGSVIENGPGREAQPWHRDQPNHPLLNTGPGSPEAMLNFFTVLMDFTRETGVTEFMWNTHQRVELGEPDADHPVVWSALQASDTAVLSGKMVHQGSANQSDSYRRALLVLMIPGLLTLFDATCHLLWMVGRRSIQILFSELAIWCLDMREVGEQIGLKSNQPDKEKEKE</sequence>
<gene>
    <name evidence="2" type="ORF">BDV28DRAFT_161054</name>
</gene>
<feature type="transmembrane region" description="Helical" evidence="1">
    <location>
        <begin position="190"/>
        <end position="213"/>
    </location>
</feature>
<keyword evidence="1" id="KW-0472">Membrane</keyword>
<evidence type="ECO:0000313" key="2">
    <source>
        <dbReference type="EMBL" id="KAE8348772.1"/>
    </source>
</evidence>
<evidence type="ECO:0008006" key="4">
    <source>
        <dbReference type="Google" id="ProtNLM"/>
    </source>
</evidence>
<dbReference type="EMBL" id="ML739403">
    <property type="protein sequence ID" value="KAE8348772.1"/>
    <property type="molecule type" value="Genomic_DNA"/>
</dbReference>
<dbReference type="InterPro" id="IPR008775">
    <property type="entry name" value="Phytyl_CoA_dOase-like"/>
</dbReference>
<dbReference type="SUPFAM" id="SSF51197">
    <property type="entry name" value="Clavaminate synthase-like"/>
    <property type="match status" value="1"/>
</dbReference>
<keyword evidence="1" id="KW-0812">Transmembrane</keyword>
<proteinExistence type="predicted"/>
<evidence type="ECO:0000313" key="3">
    <source>
        <dbReference type="Proteomes" id="UP000327118"/>
    </source>
</evidence>
<evidence type="ECO:0000256" key="1">
    <source>
        <dbReference type="SAM" id="Phobius"/>
    </source>
</evidence>
<dbReference type="Pfam" id="PF05721">
    <property type="entry name" value="PhyH"/>
    <property type="match status" value="1"/>
</dbReference>
<dbReference type="AlphaFoldDB" id="A0A5N6YTG3"/>
<keyword evidence="1" id="KW-1133">Transmembrane helix</keyword>
<dbReference type="OrthoDB" id="445007at2759"/>
<reference evidence="3" key="1">
    <citation type="submission" date="2019-04" db="EMBL/GenBank/DDBJ databases">
        <title>Friends and foes A comparative genomics studyof 23 Aspergillus species from section Flavi.</title>
        <authorList>
            <consortium name="DOE Joint Genome Institute"/>
            <person name="Kjaerbolling I."/>
            <person name="Vesth T."/>
            <person name="Frisvad J.C."/>
            <person name="Nybo J.L."/>
            <person name="Theobald S."/>
            <person name="Kildgaard S."/>
            <person name="Isbrandt T."/>
            <person name="Kuo A."/>
            <person name="Sato A."/>
            <person name="Lyhne E.K."/>
            <person name="Kogle M.E."/>
            <person name="Wiebenga A."/>
            <person name="Kun R.S."/>
            <person name="Lubbers R.J."/>
            <person name="Makela M.R."/>
            <person name="Barry K."/>
            <person name="Chovatia M."/>
            <person name="Clum A."/>
            <person name="Daum C."/>
            <person name="Haridas S."/>
            <person name="He G."/>
            <person name="LaButti K."/>
            <person name="Lipzen A."/>
            <person name="Mondo S."/>
            <person name="Riley R."/>
            <person name="Salamov A."/>
            <person name="Simmons B.A."/>
            <person name="Magnuson J.K."/>
            <person name="Henrissat B."/>
            <person name="Mortensen U.H."/>
            <person name="Larsen T.O."/>
            <person name="Devries R.P."/>
            <person name="Grigoriev I.V."/>
            <person name="Machida M."/>
            <person name="Baker S.E."/>
            <person name="Andersen M.R."/>
        </authorList>
    </citation>
    <scope>NUCLEOTIDE SEQUENCE [LARGE SCALE GENOMIC DNA]</scope>
    <source>
        <strain evidence="3">CBS 553.77</strain>
    </source>
</reference>